<dbReference type="Gene3D" id="3.20.20.150">
    <property type="entry name" value="Divalent-metal-dependent TIM barrel enzymes"/>
    <property type="match status" value="1"/>
</dbReference>
<dbReference type="PANTHER" id="PTHR12110">
    <property type="entry name" value="HYDROXYPYRUVATE ISOMERASE"/>
    <property type="match status" value="1"/>
</dbReference>
<gene>
    <name evidence="2" type="ORF">METZ01_LOCUS228496</name>
</gene>
<dbReference type="InterPro" id="IPR013022">
    <property type="entry name" value="Xyl_isomerase-like_TIM-brl"/>
</dbReference>
<dbReference type="Pfam" id="PF01261">
    <property type="entry name" value="AP_endonuc_2"/>
    <property type="match status" value="1"/>
</dbReference>
<dbReference type="EMBL" id="UINC01056058">
    <property type="protein sequence ID" value="SVB75642.1"/>
    <property type="molecule type" value="Genomic_DNA"/>
</dbReference>
<evidence type="ECO:0000259" key="1">
    <source>
        <dbReference type="Pfam" id="PF01261"/>
    </source>
</evidence>
<feature type="domain" description="Xylose isomerase-like TIM barrel" evidence="1">
    <location>
        <begin position="25"/>
        <end position="256"/>
    </location>
</feature>
<dbReference type="InterPro" id="IPR036237">
    <property type="entry name" value="Xyl_isomerase-like_sf"/>
</dbReference>
<reference evidence="2" key="1">
    <citation type="submission" date="2018-05" db="EMBL/GenBank/DDBJ databases">
        <authorList>
            <person name="Lanie J.A."/>
            <person name="Ng W.-L."/>
            <person name="Kazmierczak K.M."/>
            <person name="Andrzejewski T.M."/>
            <person name="Davidsen T.M."/>
            <person name="Wayne K.J."/>
            <person name="Tettelin H."/>
            <person name="Glass J.I."/>
            <person name="Rusch D."/>
            <person name="Podicherti R."/>
            <person name="Tsui H.-C.T."/>
            <person name="Winkler M.E."/>
        </authorList>
    </citation>
    <scope>NUCLEOTIDE SEQUENCE</scope>
</reference>
<dbReference type="AlphaFoldDB" id="A0A382GL75"/>
<protein>
    <recommendedName>
        <fullName evidence="1">Xylose isomerase-like TIM barrel domain-containing protein</fullName>
    </recommendedName>
</protein>
<sequence>MKLGVSTYSYWHFTPKQVPIETVINKAAELGLDGVEILHRQMSSEEKPYLQNLKRHAFIQGLDLYALSIHQGFVSPDTGERNKNIDHTIHCIELAYDLGIPAIRLNSGRWGTIKSFDELMRHGGDEPVLPGYTEDDAFDWIIGSIEKCLPFAEKNGVILGLENHWGLTNSPKGVNRIVSAIDSNWLMVTMDCGNFLDDPYKKLEQISPQAALVHAKTYYGGGEWYTLELDYVRIADILRAVGFNGYISLEFEGKADADIGVPKSIVLLREAFQI</sequence>
<dbReference type="SUPFAM" id="SSF51658">
    <property type="entry name" value="Xylose isomerase-like"/>
    <property type="match status" value="1"/>
</dbReference>
<accession>A0A382GL75</accession>
<name>A0A382GL75_9ZZZZ</name>
<dbReference type="PANTHER" id="PTHR12110:SF53">
    <property type="entry name" value="BLR5974 PROTEIN"/>
    <property type="match status" value="1"/>
</dbReference>
<organism evidence="2">
    <name type="scientific">marine metagenome</name>
    <dbReference type="NCBI Taxonomy" id="408172"/>
    <lineage>
        <taxon>unclassified sequences</taxon>
        <taxon>metagenomes</taxon>
        <taxon>ecological metagenomes</taxon>
    </lineage>
</organism>
<dbReference type="InterPro" id="IPR050312">
    <property type="entry name" value="IolE/XylAMocC-like"/>
</dbReference>
<proteinExistence type="predicted"/>
<evidence type="ECO:0000313" key="2">
    <source>
        <dbReference type="EMBL" id="SVB75642.1"/>
    </source>
</evidence>